<evidence type="ECO:0000256" key="1">
    <source>
        <dbReference type="SAM" id="MobiDB-lite"/>
    </source>
</evidence>
<evidence type="ECO:0000313" key="3">
    <source>
        <dbReference type="EMBL" id="PWJ32078.1"/>
    </source>
</evidence>
<feature type="compositionally biased region" description="Polar residues" evidence="1">
    <location>
        <begin position="47"/>
        <end position="59"/>
    </location>
</feature>
<feature type="chain" id="PRO_5043162240" evidence="2">
    <location>
        <begin position="24"/>
        <end position="878"/>
    </location>
</feature>
<keyword evidence="2" id="KW-0732">Signal</keyword>
<dbReference type="Pfam" id="PF15892">
    <property type="entry name" value="BNR_4"/>
    <property type="match status" value="1"/>
</dbReference>
<dbReference type="AlphaFoldDB" id="A0A2Y9C475"/>
<feature type="region of interest" description="Disordered" evidence="1">
    <location>
        <begin position="27"/>
        <end position="86"/>
    </location>
</feature>
<dbReference type="EMBL" id="QGDL01000001">
    <property type="protein sequence ID" value="PWJ32078.1"/>
    <property type="molecule type" value="Genomic_DNA"/>
</dbReference>
<accession>A0A2Y9C475</accession>
<reference evidence="3 4" key="1">
    <citation type="submission" date="2018-05" db="EMBL/GenBank/DDBJ databases">
        <title>The Hungate 1000. A catalogue of reference genomes from the rumen microbiome.</title>
        <authorList>
            <person name="Kelly W."/>
        </authorList>
    </citation>
    <scope>NUCLEOTIDE SEQUENCE [LARGE SCALE GENOMIC DNA]</scope>
    <source>
        <strain evidence="3 4">NLAE-zl-C242</strain>
    </source>
</reference>
<evidence type="ECO:0000256" key="2">
    <source>
        <dbReference type="SAM" id="SignalP"/>
    </source>
</evidence>
<gene>
    <name evidence="3" type="ORF">A8806_101366</name>
</gene>
<dbReference type="RefSeq" id="WP_181368546.1">
    <property type="nucleotide sequence ID" value="NZ_BAAACK010000007.1"/>
</dbReference>
<dbReference type="SUPFAM" id="SSF69318">
    <property type="entry name" value="Integrin alpha N-terminal domain"/>
    <property type="match status" value="1"/>
</dbReference>
<comment type="caution">
    <text evidence="3">The sequence shown here is derived from an EMBL/GenBank/DDBJ whole genome shotgun (WGS) entry which is preliminary data.</text>
</comment>
<keyword evidence="4" id="KW-1185">Reference proteome</keyword>
<evidence type="ECO:0000313" key="4">
    <source>
        <dbReference type="Proteomes" id="UP000245845"/>
    </source>
</evidence>
<dbReference type="SUPFAM" id="SSF89372">
    <property type="entry name" value="Fucose-specific lectin"/>
    <property type="match status" value="1"/>
</dbReference>
<feature type="signal peptide" evidence="2">
    <location>
        <begin position="1"/>
        <end position="23"/>
    </location>
</feature>
<feature type="compositionally biased region" description="Acidic residues" evidence="1">
    <location>
        <begin position="63"/>
        <end position="83"/>
    </location>
</feature>
<sequence>MKWKKGACLLAVLLLSVPNISYAEEADDYTDTGAQQEAEQEPGQDVTGETNSDISQEDGQNIEQEDETNTEQEEEQSPAEDSDYVIWGKGRGITPSTLNSEQDRFSAISSGISIVPIETSLKSKLESYIKENGLESAKITDQGQIANTGTAFYEYEKEMVVTSEKGTFTILLPILNTFISGGGLESLGAPIGEQKVENGCITQRFENGELSCEVENHPDTLAVRRGNTYYFKYSLGDGKADKEINYGRSKDMVLVGDWDGDGLDTLCVRRGNTYYFKNSISSGEADQVINYGRSADEVLVGDWDGDGIDTLCVRRGNTYYFKNSITTGVADIEIHYGRKNDIVLIGDWDSDGMDSLCVRRGNTYYIKNTITTGVADSEVNYGRSNDEVLVGDWNGDGSDTLCVRRGNTYYIKNSIANGIADQTVYYGRKNDITYAGKWSARAKRQRSSSQNISFNQSHGFKYSQLTPAYAGNCINGASFRKSAVTTYISDDGSQIQYCAYYDPYGAIVLAKRVNEGAWEYQWTDFKGYYSDAHNVVSLAVDGAGYLHMAWSQHSGALMYARSADPGGLSMTEMQMIGTLEDRVTYPEFYVQPSGNMFFLYRNGSSGNGNIVLNKYSISSGNWQRVQDNLISGEGKISPYWQACVDSAGRLHISWVWRETGNVQTNYNMSYTVSTDDTGTTFVNSFGEPEILPITESMSEVICQIPKNSSLINQTSMTTDDEGRPYIISYWRVNGVVQYNIIRYTGTQWIIYNTDIRNTDFDLSGVGTRQLPCARPQILVNGTGDDVGIYVLFRDDERGGKASIAKLTVNDKEIITEKMIDITGETLEEWEPNYDITLWEQSKKLHIFLQKEYFNTDGTDKSGSAEYVYVIDITSFLNE</sequence>
<proteinExistence type="predicted"/>
<dbReference type="Proteomes" id="UP000245845">
    <property type="component" value="Unassembled WGS sequence"/>
</dbReference>
<organism evidence="3 4">
    <name type="scientific">Faecalicatena orotica</name>
    <dbReference type="NCBI Taxonomy" id="1544"/>
    <lineage>
        <taxon>Bacteria</taxon>
        <taxon>Bacillati</taxon>
        <taxon>Bacillota</taxon>
        <taxon>Clostridia</taxon>
        <taxon>Lachnospirales</taxon>
        <taxon>Lachnospiraceae</taxon>
        <taxon>Faecalicatena</taxon>
    </lineage>
</organism>
<protein>
    <submittedName>
        <fullName evidence="3">Putative BNR repeat neuraminidase</fullName>
    </submittedName>
</protein>
<dbReference type="InterPro" id="IPR028994">
    <property type="entry name" value="Integrin_alpha_N"/>
</dbReference>
<name>A0A2Y9C475_9FIRM</name>